<dbReference type="InterPro" id="IPR032710">
    <property type="entry name" value="NTF2-like_dom_sf"/>
</dbReference>
<name>A0ABV6MM31_9PSEU</name>
<organism evidence="2 3">
    <name type="scientific">Kutzneria chonburiensis</name>
    <dbReference type="NCBI Taxonomy" id="1483604"/>
    <lineage>
        <taxon>Bacteria</taxon>
        <taxon>Bacillati</taxon>
        <taxon>Actinomycetota</taxon>
        <taxon>Actinomycetes</taxon>
        <taxon>Pseudonocardiales</taxon>
        <taxon>Pseudonocardiaceae</taxon>
        <taxon>Kutzneria</taxon>
    </lineage>
</organism>
<dbReference type="Proteomes" id="UP001589810">
    <property type="component" value="Unassembled WGS sequence"/>
</dbReference>
<dbReference type="Pfam" id="PF14534">
    <property type="entry name" value="DUF4440"/>
    <property type="match status" value="1"/>
</dbReference>
<dbReference type="Gene3D" id="3.10.450.50">
    <property type="match status" value="1"/>
</dbReference>
<gene>
    <name evidence="2" type="ORF">ACFFH7_07140</name>
</gene>
<accession>A0ABV6MM31</accession>
<dbReference type="InterPro" id="IPR011944">
    <property type="entry name" value="Steroid_delta5-4_isomerase"/>
</dbReference>
<feature type="domain" description="DUF4440" evidence="1">
    <location>
        <begin position="5"/>
        <end position="112"/>
    </location>
</feature>
<comment type="caution">
    <text evidence="2">The sequence shown here is derived from an EMBL/GenBank/DDBJ whole genome shotgun (WGS) entry which is preliminary data.</text>
</comment>
<evidence type="ECO:0000313" key="3">
    <source>
        <dbReference type="Proteomes" id="UP001589810"/>
    </source>
</evidence>
<reference evidence="2 3" key="1">
    <citation type="submission" date="2024-09" db="EMBL/GenBank/DDBJ databases">
        <authorList>
            <person name="Sun Q."/>
            <person name="Mori K."/>
        </authorList>
    </citation>
    <scope>NUCLEOTIDE SEQUENCE [LARGE SCALE GENOMIC DNA]</scope>
    <source>
        <strain evidence="2 3">TBRC 1432</strain>
    </source>
</reference>
<dbReference type="RefSeq" id="WP_273942764.1">
    <property type="nucleotide sequence ID" value="NZ_CP097263.1"/>
</dbReference>
<keyword evidence="3" id="KW-1185">Reference proteome</keyword>
<protein>
    <submittedName>
        <fullName evidence="2">SgcJ/EcaC family oxidoreductase</fullName>
    </submittedName>
</protein>
<evidence type="ECO:0000313" key="2">
    <source>
        <dbReference type="EMBL" id="MFC0541252.1"/>
    </source>
</evidence>
<dbReference type="EMBL" id="JBHLUD010000002">
    <property type="protein sequence ID" value="MFC0541252.1"/>
    <property type="molecule type" value="Genomic_DNA"/>
</dbReference>
<sequence>MSDEIKALWQRMAEGWANADGERFASVFAEDVDFVNVRGEEQHGRETVAANHGALFRTRYRDTKLTAEVHTIRFIGDDAAVVHVASTVHSGENSTGTHAQAVVRRRDGEWLITAFHNMIPAT</sequence>
<dbReference type="InterPro" id="IPR027843">
    <property type="entry name" value="DUF4440"/>
</dbReference>
<dbReference type="NCBIfam" id="TIGR02246">
    <property type="entry name" value="SgcJ/EcaC family oxidoreductase"/>
    <property type="match status" value="1"/>
</dbReference>
<dbReference type="SUPFAM" id="SSF54427">
    <property type="entry name" value="NTF2-like"/>
    <property type="match status" value="1"/>
</dbReference>
<evidence type="ECO:0000259" key="1">
    <source>
        <dbReference type="Pfam" id="PF14534"/>
    </source>
</evidence>
<proteinExistence type="predicted"/>